<dbReference type="GO" id="GO:0001881">
    <property type="term" value="P:receptor recycling"/>
    <property type="evidence" value="ECO:0007669"/>
    <property type="project" value="UniProtKB-UniRule"/>
</dbReference>
<dbReference type="SMART" id="SM00233">
    <property type="entry name" value="PH"/>
    <property type="match status" value="1"/>
</dbReference>
<dbReference type="GO" id="GO:0055037">
    <property type="term" value="C:recycling endosome"/>
    <property type="evidence" value="ECO:0007669"/>
    <property type="project" value="UniProtKB-SubCell"/>
</dbReference>
<dbReference type="Proteomes" id="UP000248482">
    <property type="component" value="Unplaced"/>
</dbReference>
<dbReference type="Gene3D" id="2.30.29.30">
    <property type="entry name" value="Pleckstrin-homology domain (PH domain)/Phosphotyrosine-binding domain (PTB)"/>
    <property type="match status" value="1"/>
</dbReference>
<feature type="domain" description="PH" evidence="3">
    <location>
        <begin position="128"/>
        <end position="228"/>
    </location>
</feature>
<dbReference type="STRING" id="391180.A0A2Y9L8D0"/>
<dbReference type="GO" id="GO:0007032">
    <property type="term" value="P:endosome organization"/>
    <property type="evidence" value="ECO:0007669"/>
    <property type="project" value="UniProtKB-UniRule"/>
</dbReference>
<accession>A0A2Y9L8D0</accession>
<dbReference type="GO" id="GO:0030136">
    <property type="term" value="C:clathrin-coated vesicle"/>
    <property type="evidence" value="ECO:0007669"/>
    <property type="project" value="UniProtKB-SubCell"/>
</dbReference>
<keyword evidence="4" id="KW-1185">Reference proteome</keyword>
<evidence type="ECO:0000313" key="4">
    <source>
        <dbReference type="Proteomes" id="UP000248482"/>
    </source>
</evidence>
<protein>
    <recommendedName>
        <fullName evidence="1">Sesquipedalian</fullName>
        <shortName evidence="1">Ses</shortName>
    </recommendedName>
    <alternativeName>
        <fullName evidence="1">PH domain-containing endocytic trafficking adaptor</fullName>
    </alternativeName>
</protein>
<dbReference type="SUPFAM" id="SSF50729">
    <property type="entry name" value="PH domain-like"/>
    <property type="match status" value="1"/>
</dbReference>
<dbReference type="InterPro" id="IPR001849">
    <property type="entry name" value="PH_domain"/>
</dbReference>
<dbReference type="FunFam" id="2.30.29.30:FF:000540">
    <property type="entry name" value="sesquipedalian-1-like"/>
    <property type="match status" value="1"/>
</dbReference>
<dbReference type="Pfam" id="PF00169">
    <property type="entry name" value="PH"/>
    <property type="match status" value="1"/>
</dbReference>
<comment type="similarity">
    <text evidence="1">Belongs to the sesquipedalian family.</text>
</comment>
<dbReference type="InterPro" id="IPR011993">
    <property type="entry name" value="PH-like_dom_sf"/>
</dbReference>
<evidence type="ECO:0000256" key="1">
    <source>
        <dbReference type="RuleBase" id="RU369082"/>
    </source>
</evidence>
<comment type="function">
    <text evidence="1">Plays a role in endocytic trafficking. Required for receptor recycling from endosomes, both to the trans-Golgi network and the plasma membrane.</text>
</comment>
<dbReference type="InterPro" id="IPR045188">
    <property type="entry name" value="Boi1/Boi2-like"/>
</dbReference>
<keyword evidence="1" id="KW-0333">Golgi apparatus</keyword>
<dbReference type="GO" id="GO:0005769">
    <property type="term" value="C:early endosome"/>
    <property type="evidence" value="ECO:0007669"/>
    <property type="project" value="UniProtKB-SubCell"/>
</dbReference>
<name>A0A2Y9L8D0_ENHLU</name>
<keyword evidence="1" id="KW-0597">Phosphoprotein</keyword>
<dbReference type="AlphaFoldDB" id="A0A2Y9L8D0"/>
<dbReference type="OrthoDB" id="10261837at2759"/>
<dbReference type="KEGG" id="elk:111162284"/>
<dbReference type="PANTHER" id="PTHR22902">
    <property type="entry name" value="SESQUIPEDALIAN"/>
    <property type="match status" value="1"/>
</dbReference>
<dbReference type="GO" id="GO:0042147">
    <property type="term" value="P:retrograde transport, endosome to Golgi"/>
    <property type="evidence" value="ECO:0007669"/>
    <property type="project" value="UniProtKB-UniRule"/>
</dbReference>
<dbReference type="GeneID" id="111162284"/>
<comment type="subcellular location">
    <subcellularLocation>
        <location evidence="1">Early endosome</location>
    </subcellularLocation>
    <subcellularLocation>
        <location evidence="1">Recycling endosome</location>
    </subcellularLocation>
    <subcellularLocation>
        <location evidence="1">Golgi apparatus</location>
        <location evidence="1">trans-Golgi network</location>
    </subcellularLocation>
    <subcellularLocation>
        <location evidence="1">Cytoplasmic vesicle</location>
        <location evidence="1">Clathrin-coated vesicle</location>
    </subcellularLocation>
</comment>
<reference evidence="5" key="1">
    <citation type="submission" date="2025-08" db="UniProtKB">
        <authorList>
            <consortium name="RefSeq"/>
        </authorList>
    </citation>
    <scope>IDENTIFICATION</scope>
    <source>
        <tissue evidence="5">Blood</tissue>
    </source>
</reference>
<proteinExistence type="inferred from homology"/>
<dbReference type="GO" id="GO:0005829">
    <property type="term" value="C:cytosol"/>
    <property type="evidence" value="ECO:0007669"/>
    <property type="project" value="GOC"/>
</dbReference>
<dbReference type="RefSeq" id="XP_022382291.1">
    <property type="nucleotide sequence ID" value="XM_022526583.1"/>
</dbReference>
<dbReference type="PROSITE" id="PS50003">
    <property type="entry name" value="PH_DOMAIN"/>
    <property type="match status" value="1"/>
</dbReference>
<sequence length="314" mass="34869">MAGCGFNSLLQQLEALGRKWGRTLLKGAPRTMIGGPKWDSGFRPVSLSRVESPFPRVGQELCAPHHLFGNPAFLLRVQFCPLPLLGSALLFSLRRPRMALGGLLSDWITMKLHQKSVLSFFRGCRTQAPDREGILLKKGARNTSYQRRWFILRGNLLFYLENQADHTPLGLILLENCQVEPRLGATEPYAFTILTPRVEGTGGRAYKLAAENQEELGAWLWALAGASCRQLVVLLPTLEAQYRELCQAAGQEPSSPPEGCGFLATLSTPSSFQELHEHFGKEIRVLQVVCRRPQASDNGSNRSQAEEEPELNSC</sequence>
<gene>
    <name evidence="5" type="primary">LOC111162284</name>
</gene>
<feature type="region of interest" description="Disordered" evidence="2">
    <location>
        <begin position="294"/>
        <end position="314"/>
    </location>
</feature>
<organism evidence="4 5">
    <name type="scientific">Enhydra lutris kenyoni</name>
    <name type="common">northern sea otter</name>
    <dbReference type="NCBI Taxonomy" id="391180"/>
    <lineage>
        <taxon>Eukaryota</taxon>
        <taxon>Metazoa</taxon>
        <taxon>Chordata</taxon>
        <taxon>Craniata</taxon>
        <taxon>Vertebrata</taxon>
        <taxon>Euteleostomi</taxon>
        <taxon>Mammalia</taxon>
        <taxon>Eutheria</taxon>
        <taxon>Laurasiatheria</taxon>
        <taxon>Carnivora</taxon>
        <taxon>Caniformia</taxon>
        <taxon>Musteloidea</taxon>
        <taxon>Mustelidae</taxon>
        <taxon>Lutrinae</taxon>
        <taxon>Enhydra</taxon>
    </lineage>
</organism>
<evidence type="ECO:0000313" key="5">
    <source>
        <dbReference type="RefSeq" id="XP_022382291.1"/>
    </source>
</evidence>
<evidence type="ECO:0000256" key="2">
    <source>
        <dbReference type="SAM" id="MobiDB-lite"/>
    </source>
</evidence>
<comment type="subunit">
    <text evidence="1">Forms homodimers and heterodimers with PHETA. Interacts with OCRL and INPP5B.</text>
</comment>
<dbReference type="GO" id="GO:0005802">
    <property type="term" value="C:trans-Golgi network"/>
    <property type="evidence" value="ECO:0007669"/>
    <property type="project" value="UniProtKB-UniRule"/>
</dbReference>
<evidence type="ECO:0000259" key="3">
    <source>
        <dbReference type="PROSITE" id="PS50003"/>
    </source>
</evidence>
<dbReference type="PANTHER" id="PTHR22902:SF17">
    <property type="entry name" value="SESQUIPEDALIAN-1"/>
    <property type="match status" value="1"/>
</dbReference>
<keyword evidence="1" id="KW-0968">Cytoplasmic vesicle</keyword>
<keyword evidence="1" id="KW-0967">Endosome</keyword>